<dbReference type="InterPro" id="IPR040504">
    <property type="entry name" value="TFIIF_beta_N"/>
</dbReference>
<dbReference type="InterPro" id="IPR003196">
    <property type="entry name" value="TFIIF_beta"/>
</dbReference>
<evidence type="ECO:0000256" key="5">
    <source>
        <dbReference type="ARBA" id="ARBA00023125"/>
    </source>
</evidence>
<evidence type="ECO:0000256" key="8">
    <source>
        <dbReference type="ARBA" id="ARBA00081473"/>
    </source>
</evidence>
<gene>
    <name evidence="13" type="ORF">EW145_g3464</name>
</gene>
<evidence type="ECO:0000259" key="12">
    <source>
        <dbReference type="Pfam" id="PF17683"/>
    </source>
</evidence>
<dbReference type="InterPro" id="IPR040450">
    <property type="entry name" value="TFIIF_beta_HTH"/>
</dbReference>
<comment type="subcellular location">
    <subcellularLocation>
        <location evidence="1">Nucleus</location>
    </subcellularLocation>
</comment>
<evidence type="ECO:0000313" key="14">
    <source>
        <dbReference type="Proteomes" id="UP000308199"/>
    </source>
</evidence>
<dbReference type="Pfam" id="PF17683">
    <property type="entry name" value="TFIIF_beta_N"/>
    <property type="match status" value="1"/>
</dbReference>
<dbReference type="EMBL" id="SGPK01000149">
    <property type="protein sequence ID" value="THH07324.1"/>
    <property type="molecule type" value="Genomic_DNA"/>
</dbReference>
<dbReference type="InterPro" id="IPR036388">
    <property type="entry name" value="WH-like_DNA-bd_sf"/>
</dbReference>
<evidence type="ECO:0000259" key="11">
    <source>
        <dbReference type="Pfam" id="PF02270"/>
    </source>
</evidence>
<evidence type="ECO:0000313" key="13">
    <source>
        <dbReference type="EMBL" id="THH07324.1"/>
    </source>
</evidence>
<dbReference type="Pfam" id="PF02270">
    <property type="entry name" value="TFIIF_beta"/>
    <property type="match status" value="1"/>
</dbReference>
<organism evidence="13 14">
    <name type="scientific">Phellinidium pouzarii</name>
    <dbReference type="NCBI Taxonomy" id="167371"/>
    <lineage>
        <taxon>Eukaryota</taxon>
        <taxon>Fungi</taxon>
        <taxon>Dikarya</taxon>
        <taxon>Basidiomycota</taxon>
        <taxon>Agaricomycotina</taxon>
        <taxon>Agaricomycetes</taxon>
        <taxon>Hymenochaetales</taxon>
        <taxon>Hymenochaetaceae</taxon>
        <taxon>Phellinidium</taxon>
    </lineage>
</organism>
<keyword evidence="6" id="KW-0804">Transcription</keyword>
<evidence type="ECO:0000256" key="1">
    <source>
        <dbReference type="ARBA" id="ARBA00004123"/>
    </source>
</evidence>
<evidence type="ECO:0000256" key="9">
    <source>
        <dbReference type="ARBA" id="ARBA00081863"/>
    </source>
</evidence>
<feature type="region of interest" description="Disordered" evidence="10">
    <location>
        <begin position="1"/>
        <end position="32"/>
    </location>
</feature>
<feature type="region of interest" description="Disordered" evidence="10">
    <location>
        <begin position="307"/>
        <end position="331"/>
    </location>
</feature>
<dbReference type="GO" id="GO:0005674">
    <property type="term" value="C:transcription factor TFIIF complex"/>
    <property type="evidence" value="ECO:0007669"/>
    <property type="project" value="InterPro"/>
</dbReference>
<reference evidence="13 14" key="1">
    <citation type="submission" date="2019-02" db="EMBL/GenBank/DDBJ databases">
        <title>Genome sequencing of the rare red list fungi Phellinidium pouzarii.</title>
        <authorList>
            <person name="Buettner E."/>
            <person name="Kellner H."/>
        </authorList>
    </citation>
    <scope>NUCLEOTIDE SEQUENCE [LARGE SCALE GENOMIC DNA]</scope>
    <source>
        <strain evidence="13 14">DSM 108285</strain>
    </source>
</reference>
<keyword evidence="7" id="KW-0539">Nucleus</keyword>
<sequence>MDESGTEDIKPHDLDVKEEETQPDPDEHLMMDQGSGRVWSVKVPKHLMEHWSTISKDNVHLATMRVYNKDPRTGKQRMMLLVPSTPLDPNDPASSQPPPLLPGTYDEYELDMLNDTVENQIVVAEREKAPGSRARTTILTGRVKHECNMRPILTDAYRRRMKKRTVAANKPVRTVKIMDDAEAGGVGRVSMLASGAGPSSAGFANLVKTKPKPAKGTFERFARMPRNQLLDMLFALYRERSHWSAKDLRSRTEQPEAYLKEVLGEIADLHRSGEFNGLYELKSNFKDSVKSEAGEYLGAAGALMQATKTEPDVDLGNDDDDSDDDDMEEIS</sequence>
<feature type="compositionally biased region" description="Acidic residues" evidence="10">
    <location>
        <begin position="312"/>
        <end position="331"/>
    </location>
</feature>
<comment type="similarity">
    <text evidence="2">Belongs to the TFIIF beta subunit family.</text>
</comment>
<evidence type="ECO:0000256" key="2">
    <source>
        <dbReference type="ARBA" id="ARBA00009543"/>
    </source>
</evidence>
<dbReference type="PANTHER" id="PTHR10445:SF0">
    <property type="entry name" value="GENERAL TRANSCRIPTION FACTOR IIF SUBUNIT 2"/>
    <property type="match status" value="1"/>
</dbReference>
<evidence type="ECO:0000256" key="10">
    <source>
        <dbReference type="SAM" id="MobiDB-lite"/>
    </source>
</evidence>
<dbReference type="FunFam" id="1.10.10.10:FF:000035">
    <property type="entry name" value="General transcription factor IIF subunit 2"/>
    <property type="match status" value="1"/>
</dbReference>
<evidence type="ECO:0000256" key="4">
    <source>
        <dbReference type="ARBA" id="ARBA00023015"/>
    </source>
</evidence>
<evidence type="ECO:0000256" key="7">
    <source>
        <dbReference type="ARBA" id="ARBA00023242"/>
    </source>
</evidence>
<keyword evidence="5" id="KW-0238">DNA-binding</keyword>
<dbReference type="SUPFAM" id="SSF46785">
    <property type="entry name" value="Winged helix' DNA-binding domain"/>
    <property type="match status" value="1"/>
</dbReference>
<accession>A0A4S4L7A9</accession>
<name>A0A4S4L7A9_9AGAM</name>
<dbReference type="SUPFAM" id="SSF50916">
    <property type="entry name" value="Rap30/74 interaction domains"/>
    <property type="match status" value="1"/>
</dbReference>
<feature type="domain" description="TFIIF beta subunit N-terminal" evidence="12">
    <location>
        <begin position="37"/>
        <end position="130"/>
    </location>
</feature>
<evidence type="ECO:0000256" key="6">
    <source>
        <dbReference type="ARBA" id="ARBA00023163"/>
    </source>
</evidence>
<dbReference type="AlphaFoldDB" id="A0A4S4L7A9"/>
<keyword evidence="4" id="KW-0805">Transcription regulation</keyword>
<proteinExistence type="inferred from homology"/>
<evidence type="ECO:0000256" key="3">
    <source>
        <dbReference type="ARBA" id="ARBA00021453"/>
    </source>
</evidence>
<protein>
    <recommendedName>
        <fullName evidence="3">Transcription initiation factor IIF subunit beta</fullName>
    </recommendedName>
    <alternativeName>
        <fullName evidence="9">TFIIF medium subunit</fullName>
    </alternativeName>
    <alternativeName>
        <fullName evidence="8">TFIIF-beta</fullName>
    </alternativeName>
</protein>
<dbReference type="CDD" id="cd07980">
    <property type="entry name" value="TFIIF_beta"/>
    <property type="match status" value="1"/>
</dbReference>
<dbReference type="OrthoDB" id="449280at2759"/>
<keyword evidence="14" id="KW-1185">Reference proteome</keyword>
<dbReference type="PANTHER" id="PTHR10445">
    <property type="entry name" value="GENERAL TRANSCRIPTION FACTOR IIF SUBUNIT 2"/>
    <property type="match status" value="1"/>
</dbReference>
<dbReference type="GO" id="GO:0006367">
    <property type="term" value="P:transcription initiation at RNA polymerase II promoter"/>
    <property type="evidence" value="ECO:0007669"/>
    <property type="project" value="InterPro"/>
</dbReference>
<feature type="domain" description="TFIIF beta subunit HTH" evidence="11">
    <location>
        <begin position="222"/>
        <end position="286"/>
    </location>
</feature>
<dbReference type="InterPro" id="IPR011039">
    <property type="entry name" value="TFIIF_interaction"/>
</dbReference>
<dbReference type="Gene3D" id="1.10.10.10">
    <property type="entry name" value="Winged helix-like DNA-binding domain superfamily/Winged helix DNA-binding domain"/>
    <property type="match status" value="1"/>
</dbReference>
<dbReference type="InterPro" id="IPR036390">
    <property type="entry name" value="WH_DNA-bd_sf"/>
</dbReference>
<dbReference type="GO" id="GO:0003677">
    <property type="term" value="F:DNA binding"/>
    <property type="evidence" value="ECO:0007669"/>
    <property type="project" value="UniProtKB-KW"/>
</dbReference>
<dbReference type="Proteomes" id="UP000308199">
    <property type="component" value="Unassembled WGS sequence"/>
</dbReference>
<comment type="caution">
    <text evidence="13">The sequence shown here is derived from an EMBL/GenBank/DDBJ whole genome shotgun (WGS) entry which is preliminary data.</text>
</comment>